<dbReference type="PANTHER" id="PTHR22872">
    <property type="entry name" value="BTK-BINDING PROTEIN-RELATED"/>
    <property type="match status" value="1"/>
</dbReference>
<evidence type="ECO:0000256" key="2">
    <source>
        <dbReference type="PROSITE-ProRule" id="PRU00023"/>
    </source>
</evidence>
<feature type="region of interest" description="Disordered" evidence="4">
    <location>
        <begin position="797"/>
        <end position="830"/>
    </location>
</feature>
<feature type="region of interest" description="Disordered" evidence="4">
    <location>
        <begin position="1557"/>
        <end position="1579"/>
    </location>
</feature>
<feature type="repeat" description="ANK" evidence="2">
    <location>
        <begin position="33"/>
        <end position="65"/>
    </location>
</feature>
<feature type="repeat" description="RCC1" evidence="3">
    <location>
        <begin position="305"/>
        <end position="358"/>
    </location>
</feature>
<feature type="region of interest" description="Disordered" evidence="4">
    <location>
        <begin position="1694"/>
        <end position="1731"/>
    </location>
</feature>
<feature type="region of interest" description="Disordered" evidence="4">
    <location>
        <begin position="1507"/>
        <end position="1530"/>
    </location>
</feature>
<evidence type="ECO:0000256" key="3">
    <source>
        <dbReference type="PROSITE-ProRule" id="PRU00235"/>
    </source>
</evidence>
<dbReference type="Gene3D" id="2.130.10.30">
    <property type="entry name" value="Regulator of chromosome condensation 1/beta-lactamase-inhibitor protein II"/>
    <property type="match status" value="2"/>
</dbReference>
<feature type="compositionally biased region" description="Low complexity" evidence="4">
    <location>
        <begin position="814"/>
        <end position="823"/>
    </location>
</feature>
<evidence type="ECO:0000313" key="7">
    <source>
        <dbReference type="Proteomes" id="UP000001058"/>
    </source>
</evidence>
<dbReference type="InterPro" id="IPR009091">
    <property type="entry name" value="RCC1/BLIP-II"/>
</dbReference>
<accession>D8TJ66</accession>
<dbReference type="PROSITE" id="PS50297">
    <property type="entry name" value="ANK_REP_REGION"/>
    <property type="match status" value="1"/>
</dbReference>
<dbReference type="SUPFAM" id="SSF48403">
    <property type="entry name" value="Ankyrin repeat"/>
    <property type="match status" value="1"/>
</dbReference>
<dbReference type="eggNOG" id="KOG1426">
    <property type="taxonomic scope" value="Eukaryota"/>
</dbReference>
<feature type="compositionally biased region" description="Low complexity" evidence="4">
    <location>
        <begin position="1054"/>
        <end position="1063"/>
    </location>
</feature>
<feature type="compositionally biased region" description="Low complexity" evidence="4">
    <location>
        <begin position="1174"/>
        <end position="1199"/>
    </location>
</feature>
<keyword evidence="1" id="KW-0677">Repeat</keyword>
<dbReference type="RefSeq" id="XP_002946396.1">
    <property type="nucleotide sequence ID" value="XM_002946350.1"/>
</dbReference>
<feature type="region of interest" description="Disordered" evidence="4">
    <location>
        <begin position="846"/>
        <end position="868"/>
    </location>
</feature>
<feature type="compositionally biased region" description="Pro residues" evidence="4">
    <location>
        <begin position="1322"/>
        <end position="1334"/>
    </location>
</feature>
<dbReference type="PROSITE" id="PS50088">
    <property type="entry name" value="ANK_REPEAT"/>
    <property type="match status" value="1"/>
</dbReference>
<dbReference type="InterPro" id="IPR036770">
    <property type="entry name" value="Ankyrin_rpt-contain_sf"/>
</dbReference>
<sequence>MATLVEVAKHGSALHVDAAVQKLAGQLNKPSNSEVYPLHVAVWRNHLTIIERLLEAGAWTHCTDGESGWRVLGAVRAGGGESCSGVGGLCLGAGASVEATDLQGRTPVDLVSSELRRMPSEGAGRCSAIYSWGSGANYQLGTGEKGGVAEVLTVVGESAGGSTDFHLNPLRVEALQGLGVVAVVAAKFHSAALTADGRLLTWGWGRGGRLGHPDYNIHSGESALIHPWQVAGLGRRVVVAMAAGKHHMLVATSAGDVWSWGGNRDGKLGYPNVDTQPTPRKIDFKGRAVLVAASNRHSACLTSAGEVWTWGANNDGQLGYGTNNSANNPTPRVVEAMKGKVLVGLSLSKRHTVVVSAEGDVFTWGHRVVTPRRVQLAGCRDTARLAAVQLQQLQQAGGGGPGPPVAASAAAPAAPLPLPALPAAAAAAAAAAPCGGGGLEVRFHRNHNEVVRPEAALAAAGYSHTTVVTRSGEVLCWRSADPALRPQEVAGPLAGKCVVAAAAGKTRTVVVTDTGQVYMWECKEPQHQQQRATPGGGGAAGAGAGGGFGSAGAGAKGTEAAAAPGTGGSGTGAASGAAAAAVAAAGGGGGGSGAGAVTGQSGAGMGTGEEAQIVPVRVTGLTRVTQVAVGEKHTLALQAWSVPPIPDEHGVMPGMQRHRRQRRSGASGSGGDGSSSSGSDDEVCGGGGGGRWWRSGGNSFRAGGAAAAAAVPVGSLTRGGSGLGSSVGTGFTPPPGSSPMARSFGTSLDLVPSPLAADRAAAAAVAAAGGNLTGFFAVGPRRRGDAAAALAAIDEPGPPGWELFSHRTGGEPGAGAPSSPLAGARRRSAGGGGGFPYDGDDMFGFNDGDSVPGARRTRGGGGGGGGGGGSVPSLQVLCQRLVATQLVEPRTALPILEYADVAGAALLRCYCLAVAVANLDCTLLEAPGGLISLPSHLLAELEHLYRAVLLAPAPTSHPQGSLPALGSGGGGGSAEDILGTSPPIINTALLQMGRRPTAAPAWLEGASATDRMTPQASSRLGAAALAALAVVGHGAAPHGCAERSAPPRSGNGGANLAAGAASDSGGGGGEAVSEVQRLARNLQRKLQQISSLEELQRGGRQLDAQQHAKLSQRGALQEALMALAAGAAVESVKQAMAHSAEVASKLAARPDAVQAATASASGSGGDGRAGGGWARSSGGNASGAGTAPLSSQPGQQQPGGSSGGPGRKRSTKEAGGGGGGDGSSEPLTVTPTAVAAATATTASVTDSTVNSTTFSPATTAAGASRVTTTTTISSSSSLGNAPTTPATAVMTAVVSGTGPARKQQQRRGALSVFLSGALDQPLSPPPAASPPPPVAAAAAPKAPAWGGAKLPATPPGGSSLRDLLSQQPTSSAATVGPLQQQPQQQQTAAAASSQAAPSRSSAGLGLAATPATTGASASSFPIATAAGAAPGGRKPTSSPFTTAVPKAAASSPAIASPGPAAAAVKASPIAASAGGGGGGGGGGGVKLTLAEFMSGRPITAPLQVASLRGRDQEGEKEPAGPAWGGVQGGSPVGAKSLLDIQAEQALVQKRAAASWARQGVPGGPGGGLGPGGASATPNAVPGGPAAIGAVAAVPAGTSPPVGRSLLVGLTQAGAPPLQQQQPSKWYVPEQCQPAVAAKPLTAIQTEERAIKEITARYGGRVVARVVPYNAVEAPTPSASSLAASAGTGAGCGVAGETASGRLSMPAASGHAGSALAAAARSKQKAAKGNTS</sequence>
<dbReference type="FunCoup" id="D8TJ66">
    <property type="interactions" value="54"/>
</dbReference>
<dbReference type="OrthoDB" id="1893551at2759"/>
<feature type="region of interest" description="Disordered" evidence="4">
    <location>
        <begin position="643"/>
        <end position="690"/>
    </location>
</feature>
<feature type="region of interest" description="Disordered" evidence="4">
    <location>
        <begin position="1037"/>
        <end position="1073"/>
    </location>
</feature>
<feature type="compositionally biased region" description="Gly residues" evidence="4">
    <location>
        <begin position="1560"/>
        <end position="1572"/>
    </location>
</feature>
<dbReference type="InterPro" id="IPR000408">
    <property type="entry name" value="Reg_chr_condens"/>
</dbReference>
<feature type="compositionally biased region" description="Polar residues" evidence="4">
    <location>
        <begin position="1364"/>
        <end position="1373"/>
    </location>
</feature>
<feature type="region of interest" description="Disordered" evidence="4">
    <location>
        <begin position="1321"/>
        <end position="1416"/>
    </location>
</feature>
<feature type="compositionally biased region" description="Gly residues" evidence="4">
    <location>
        <begin position="1162"/>
        <end position="1173"/>
    </location>
</feature>
<proteinExistence type="predicted"/>
<feature type="repeat" description="RCC1" evidence="3">
    <location>
        <begin position="255"/>
        <end position="304"/>
    </location>
</feature>
<feature type="repeat" description="RCC1" evidence="3">
    <location>
        <begin position="197"/>
        <end position="254"/>
    </location>
</feature>
<protein>
    <recommendedName>
        <fullName evidence="5">RCC1-like domain-containing protein</fullName>
    </recommendedName>
</protein>
<keyword evidence="7" id="KW-1185">Reference proteome</keyword>
<feature type="region of interest" description="Disordered" evidence="4">
    <location>
        <begin position="550"/>
        <end position="574"/>
    </location>
</feature>
<evidence type="ECO:0000313" key="6">
    <source>
        <dbReference type="EMBL" id="EFJ52323.1"/>
    </source>
</evidence>
<dbReference type="PROSITE" id="PS50012">
    <property type="entry name" value="RCC1_3"/>
    <property type="match status" value="4"/>
</dbReference>
<reference evidence="6 7" key="1">
    <citation type="journal article" date="2010" name="Science">
        <title>Genomic analysis of organismal complexity in the multicellular green alga Volvox carteri.</title>
        <authorList>
            <person name="Prochnik S.E."/>
            <person name="Umen J."/>
            <person name="Nedelcu A.M."/>
            <person name="Hallmann A."/>
            <person name="Miller S.M."/>
            <person name="Nishii I."/>
            <person name="Ferris P."/>
            <person name="Kuo A."/>
            <person name="Mitros T."/>
            <person name="Fritz-Laylin L.K."/>
            <person name="Hellsten U."/>
            <person name="Chapman J."/>
            <person name="Simakov O."/>
            <person name="Rensing S.A."/>
            <person name="Terry A."/>
            <person name="Pangilinan J."/>
            <person name="Kapitonov V."/>
            <person name="Jurka J."/>
            <person name="Salamov A."/>
            <person name="Shapiro H."/>
            <person name="Schmutz J."/>
            <person name="Grimwood J."/>
            <person name="Lindquist E."/>
            <person name="Lucas S."/>
            <person name="Grigoriev I.V."/>
            <person name="Schmitt R."/>
            <person name="Kirk D."/>
            <person name="Rokhsar D.S."/>
        </authorList>
    </citation>
    <scope>NUCLEOTIDE SEQUENCE [LARGE SCALE GENOMIC DNA]</scope>
    <source>
        <strain evidence="7">f. Nagariensis / Eve</strain>
    </source>
</reference>
<dbReference type="Pfam" id="PF25390">
    <property type="entry name" value="WD40_RLD"/>
    <property type="match status" value="1"/>
</dbReference>
<feature type="domain" description="RCC1-like" evidence="5">
    <location>
        <begin position="129"/>
        <end position="366"/>
    </location>
</feature>
<feature type="repeat" description="RCC1" evidence="3">
    <location>
        <begin position="127"/>
        <end position="196"/>
    </location>
</feature>
<dbReference type="InParanoid" id="D8TJ66"/>
<organism evidence="7">
    <name type="scientific">Volvox carteri f. nagariensis</name>
    <dbReference type="NCBI Taxonomy" id="3068"/>
    <lineage>
        <taxon>Eukaryota</taxon>
        <taxon>Viridiplantae</taxon>
        <taxon>Chlorophyta</taxon>
        <taxon>core chlorophytes</taxon>
        <taxon>Chlorophyceae</taxon>
        <taxon>CS clade</taxon>
        <taxon>Chlamydomonadales</taxon>
        <taxon>Volvocaceae</taxon>
        <taxon>Volvox</taxon>
    </lineage>
</organism>
<keyword evidence="2" id="KW-0040">ANK repeat</keyword>
<dbReference type="STRING" id="3068.D8TJ66"/>
<feature type="compositionally biased region" description="Low complexity" evidence="4">
    <location>
        <begin position="1335"/>
        <end position="1351"/>
    </location>
</feature>
<dbReference type="PANTHER" id="PTHR22872:SF2">
    <property type="entry name" value="INHIBITOR OF BRUTON TYROSINE KINASE"/>
    <property type="match status" value="1"/>
</dbReference>
<feature type="region of interest" description="Disordered" evidence="4">
    <location>
        <begin position="1157"/>
        <end position="1228"/>
    </location>
</feature>
<dbReference type="KEGG" id="vcn:VOLCADRAFT_102981"/>
<feature type="region of interest" description="Disordered" evidence="4">
    <location>
        <begin position="1242"/>
        <end position="1284"/>
    </location>
</feature>
<evidence type="ECO:0000259" key="5">
    <source>
        <dbReference type="Pfam" id="PF25390"/>
    </source>
</evidence>
<feature type="compositionally biased region" description="Low complexity" evidence="4">
    <location>
        <begin position="1706"/>
        <end position="1731"/>
    </location>
</feature>
<dbReference type="InterPro" id="IPR058923">
    <property type="entry name" value="RCC1-like_dom"/>
</dbReference>
<dbReference type="InterPro" id="IPR002110">
    <property type="entry name" value="Ankyrin_rpt"/>
</dbReference>
<dbReference type="InterPro" id="IPR051625">
    <property type="entry name" value="Signaling_Regulatory_Domain"/>
</dbReference>
<name>D8TJ66_VOLCA</name>
<feature type="compositionally biased region" description="Low complexity" evidence="4">
    <location>
        <begin position="1379"/>
        <end position="1416"/>
    </location>
</feature>
<dbReference type="SUPFAM" id="SSF50985">
    <property type="entry name" value="RCC1/BLIP-II"/>
    <property type="match status" value="1"/>
</dbReference>
<dbReference type="EMBL" id="GL378324">
    <property type="protein sequence ID" value="EFJ52323.1"/>
    <property type="molecule type" value="Genomic_DNA"/>
</dbReference>
<gene>
    <name evidence="6" type="ORF">VOLCADRAFT_102981</name>
</gene>
<dbReference type="Gene3D" id="1.25.40.20">
    <property type="entry name" value="Ankyrin repeat-containing domain"/>
    <property type="match status" value="1"/>
</dbReference>
<dbReference type="PRINTS" id="PR00633">
    <property type="entry name" value="RCCNDNSATION"/>
</dbReference>
<evidence type="ECO:0000256" key="4">
    <source>
        <dbReference type="SAM" id="MobiDB-lite"/>
    </source>
</evidence>
<feature type="region of interest" description="Disordered" evidence="4">
    <location>
        <begin position="719"/>
        <end position="745"/>
    </location>
</feature>
<feature type="compositionally biased region" description="Gly residues" evidence="4">
    <location>
        <begin position="859"/>
        <end position="868"/>
    </location>
</feature>
<dbReference type="GeneID" id="9617628"/>
<feature type="compositionally biased region" description="Basic and acidic residues" evidence="4">
    <location>
        <begin position="1508"/>
        <end position="1518"/>
    </location>
</feature>
<dbReference type="Proteomes" id="UP000001058">
    <property type="component" value="Unassembled WGS sequence"/>
</dbReference>
<evidence type="ECO:0000256" key="1">
    <source>
        <dbReference type="ARBA" id="ARBA00022737"/>
    </source>
</evidence>